<name>Z9JXC6_9MICO</name>
<dbReference type="AlphaFoldDB" id="Z9JXC6"/>
<accession>Z9JXC6</accession>
<feature type="transmembrane region" description="Helical" evidence="1">
    <location>
        <begin position="112"/>
        <end position="131"/>
    </location>
</feature>
<dbReference type="PATRIC" id="fig|396014.3.peg.675"/>
<organism evidence="2 3">
    <name type="scientific">Brachybacterium phenoliresistens</name>
    <dbReference type="NCBI Taxonomy" id="396014"/>
    <lineage>
        <taxon>Bacteria</taxon>
        <taxon>Bacillati</taxon>
        <taxon>Actinomycetota</taxon>
        <taxon>Actinomycetes</taxon>
        <taxon>Micrococcales</taxon>
        <taxon>Dermabacteraceae</taxon>
        <taxon>Brachybacterium</taxon>
    </lineage>
</organism>
<reference evidence="2 3" key="1">
    <citation type="submission" date="2014-02" db="EMBL/GenBank/DDBJ databases">
        <title>Genome sequence of Brachybacterium phenoliresistens strain W13A50.</title>
        <authorList>
            <person name="Wang X."/>
        </authorList>
    </citation>
    <scope>NUCLEOTIDE SEQUENCE [LARGE SCALE GENOMIC DNA]</scope>
    <source>
        <strain evidence="2 3">W13A50</strain>
    </source>
</reference>
<dbReference type="Proteomes" id="UP000023067">
    <property type="component" value="Unassembled WGS sequence"/>
</dbReference>
<evidence type="ECO:0000313" key="2">
    <source>
        <dbReference type="EMBL" id="EWS82442.1"/>
    </source>
</evidence>
<dbReference type="HOGENOM" id="CLU_1988359_0_0_11"/>
<sequence length="134" mass="13907">MDYRVLARSMWILLLLPYALLALSQLLALVAFAQVAPSQQAGVTALGVPLLVYLAAALLSTGAVSLAAIPARGAGTDPRGSLIALAALAGVLICAAPLLWGRAIGEFHASHHLVRGLLVAGSLVLYSWYVASHR</sequence>
<feature type="transmembrane region" description="Helical" evidence="1">
    <location>
        <begin position="81"/>
        <end position="100"/>
    </location>
</feature>
<dbReference type="STRING" id="396014.BF93_10820"/>
<evidence type="ECO:0000256" key="1">
    <source>
        <dbReference type="SAM" id="Phobius"/>
    </source>
</evidence>
<proteinExistence type="predicted"/>
<comment type="caution">
    <text evidence="2">The sequence shown here is derived from an EMBL/GenBank/DDBJ whole genome shotgun (WGS) entry which is preliminary data.</text>
</comment>
<feature type="transmembrane region" description="Helical" evidence="1">
    <location>
        <begin position="50"/>
        <end position="69"/>
    </location>
</feature>
<evidence type="ECO:0000313" key="3">
    <source>
        <dbReference type="Proteomes" id="UP000023067"/>
    </source>
</evidence>
<protein>
    <submittedName>
        <fullName evidence="2">Uncharacterized protein</fullName>
    </submittedName>
</protein>
<keyword evidence="1" id="KW-1133">Transmembrane helix</keyword>
<keyword evidence="1" id="KW-0472">Membrane</keyword>
<gene>
    <name evidence="2" type="ORF">BF93_10820</name>
</gene>
<keyword evidence="3" id="KW-1185">Reference proteome</keyword>
<dbReference type="EMBL" id="JDYK01000003">
    <property type="protein sequence ID" value="EWS82442.1"/>
    <property type="molecule type" value="Genomic_DNA"/>
</dbReference>
<keyword evidence="1" id="KW-0812">Transmembrane</keyword>